<evidence type="ECO:0000313" key="3">
    <source>
        <dbReference type="Proteomes" id="UP000190744"/>
    </source>
</evidence>
<protein>
    <submittedName>
        <fullName evidence="2">Myosin-cross-reactive antigen family protein</fullName>
    </submittedName>
</protein>
<organism evidence="2 3">
    <name type="scientific">Penicillium brasilianum</name>
    <dbReference type="NCBI Taxonomy" id="104259"/>
    <lineage>
        <taxon>Eukaryota</taxon>
        <taxon>Fungi</taxon>
        <taxon>Dikarya</taxon>
        <taxon>Ascomycota</taxon>
        <taxon>Pezizomycotina</taxon>
        <taxon>Eurotiomycetes</taxon>
        <taxon>Eurotiomycetidae</taxon>
        <taxon>Eurotiales</taxon>
        <taxon>Aspergillaceae</taxon>
        <taxon>Penicillium</taxon>
    </lineage>
</organism>
<feature type="transmembrane region" description="Helical" evidence="1">
    <location>
        <begin position="80"/>
        <end position="105"/>
    </location>
</feature>
<dbReference type="PANTHER" id="PTHR37417">
    <property type="entry name" value="67 KDA MYOSIN-CROSS-REACTIVE ANTIGEN FAMILY PROTEIN (AFU_ORTHOLOGUE AFUA_5G09970)"/>
    <property type="match status" value="1"/>
</dbReference>
<feature type="transmembrane region" description="Helical" evidence="1">
    <location>
        <begin position="50"/>
        <end position="68"/>
    </location>
</feature>
<keyword evidence="1" id="KW-1133">Transmembrane helix</keyword>
<reference evidence="3" key="1">
    <citation type="submission" date="2015-09" db="EMBL/GenBank/DDBJ databases">
        <authorList>
            <person name="Fill T.P."/>
            <person name="Baretta J.F."/>
            <person name="de Almeida L.G."/>
            <person name="Rocha M."/>
            <person name="de Souza D.H."/>
            <person name="Malavazi I."/>
            <person name="Cerdeira L.T."/>
            <person name="Hong H."/>
            <person name="Samborskyy M."/>
            <person name="de Vasconcelos A.T."/>
            <person name="Leadlay P."/>
            <person name="Rodrigues-Filho E."/>
        </authorList>
    </citation>
    <scope>NUCLEOTIDE SEQUENCE [LARGE SCALE GENOMIC DNA]</scope>
    <source>
        <strain evidence="3">LaBioMMi 136</strain>
    </source>
</reference>
<dbReference type="GO" id="GO:0050151">
    <property type="term" value="F:oleate hydratase activity"/>
    <property type="evidence" value="ECO:0007669"/>
    <property type="project" value="InterPro"/>
</dbReference>
<dbReference type="EMBL" id="LJBN01000183">
    <property type="protein sequence ID" value="OOQ84329.1"/>
    <property type="molecule type" value="Genomic_DNA"/>
</dbReference>
<dbReference type="Pfam" id="PF06100">
    <property type="entry name" value="MCRA"/>
    <property type="match status" value="1"/>
</dbReference>
<evidence type="ECO:0000256" key="1">
    <source>
        <dbReference type="SAM" id="Phobius"/>
    </source>
</evidence>
<dbReference type="AlphaFoldDB" id="A0A1S9RFK4"/>
<evidence type="ECO:0000313" key="2">
    <source>
        <dbReference type="EMBL" id="OOQ84329.1"/>
    </source>
</evidence>
<dbReference type="InterPro" id="IPR010354">
    <property type="entry name" value="Oleate_hydratase"/>
</dbReference>
<sequence length="707" mass="79336">MNSLRTVCYILTAPWQTWKVAVHQILLMPEHSTDRVTIMNLWRKNRKTEYSTVTIVGTILASVAITSVNGTEASASHWTVLAFWHGTLICSIFAVLIAFYLGVFIDMCETCMEGVPNLLQAIRHERGHAVNWIYMFALQSPVMIICYGIVSYIIGLFIFIIAPLWKTGWGNEDKAKMAPKRDPKNVQAWLIGSGVASLAAAVHLVKQAKVPADQVHILDVHHVSGGAMEVSGNSKDGYIYHTGAQPYFQEECVTNLLTMVPDPGHPEKTLWEAIKEHERYTRPMNKAHTRAITQNEEGLRRVDTHKLSIGAKLRIDLIRFILENEKIFDSKKISDVFDATFFESGFWTLWSTTFLLQKWHSAVEFHRLLTKWLPEMHTHNDVRELERTPFNFYESLITPITTYLREQGVDFRFNVMVTDLKSYPSSDPTTISEIVLQENGHELLITVDPIDIVIVTLGSVASGIQTGSNLESPPQPSLSPDSLEHGEWSLWQKLEKQSPKFGNPSNFSSRLSESLIETFTITLHDSDFMEYYTKLTGDKPGTGALLTVMESPWGLNISVPHQPVFATQPKTVHVIWGYALHPERKGKYIEKSMVSCSGKEIFGEILSHLGFPTDPLLSSSITIPCIMPLGTSMLLSRSHHDRPSVTPHETTNLGLIGQYVEIHGDAACSLEYSVRGAQMAVSNLMGLSHGPPKVGKNKFLEVFELLL</sequence>
<dbReference type="PANTHER" id="PTHR37417:SF4">
    <property type="entry name" value="67 KDA MYOSIN-CROSS-REACTIVE ANTIGEN FAMILY PROTEIN (AFU_ORTHOLOGUE AFUA_3G03570)"/>
    <property type="match status" value="1"/>
</dbReference>
<dbReference type="GO" id="GO:0071949">
    <property type="term" value="F:FAD binding"/>
    <property type="evidence" value="ECO:0007669"/>
    <property type="project" value="InterPro"/>
</dbReference>
<dbReference type="Proteomes" id="UP000190744">
    <property type="component" value="Unassembled WGS sequence"/>
</dbReference>
<name>A0A1S9RFK4_PENBI</name>
<accession>A0A1S9RFK4</accession>
<keyword evidence="1" id="KW-0812">Transmembrane</keyword>
<feature type="transmembrane region" description="Helical" evidence="1">
    <location>
        <begin position="142"/>
        <end position="165"/>
    </location>
</feature>
<comment type="caution">
    <text evidence="2">The sequence shown here is derived from an EMBL/GenBank/DDBJ whole genome shotgun (WGS) entry which is preliminary data.</text>
</comment>
<dbReference type="GO" id="GO:0006631">
    <property type="term" value="P:fatty acid metabolic process"/>
    <property type="evidence" value="ECO:0007669"/>
    <property type="project" value="InterPro"/>
</dbReference>
<dbReference type="SUPFAM" id="SSF51905">
    <property type="entry name" value="FAD/NAD(P)-binding domain"/>
    <property type="match status" value="1"/>
</dbReference>
<gene>
    <name evidence="2" type="ORF">PEBR_34232</name>
</gene>
<proteinExistence type="predicted"/>
<keyword evidence="1" id="KW-0472">Membrane</keyword>
<dbReference type="Gene3D" id="3.50.50.60">
    <property type="entry name" value="FAD/NAD(P)-binding domain"/>
    <property type="match status" value="3"/>
</dbReference>
<dbReference type="InterPro" id="IPR036188">
    <property type="entry name" value="FAD/NAD-bd_sf"/>
</dbReference>